<dbReference type="SUPFAM" id="SSF50104">
    <property type="entry name" value="Translation proteins SH3-like domain"/>
    <property type="match status" value="1"/>
</dbReference>
<dbReference type="Proteomes" id="UP000060487">
    <property type="component" value="Unassembled WGS sequence"/>
</dbReference>
<proteinExistence type="predicted"/>
<dbReference type="InterPro" id="IPR008991">
    <property type="entry name" value="Translation_prot_SH3-like_sf"/>
</dbReference>
<keyword evidence="2" id="KW-0805">Transcription regulation</keyword>
<accession>A0ABR5SHJ3</accession>
<feature type="domain" description="NusG-like N-terminal" evidence="4">
    <location>
        <begin position="10"/>
        <end position="102"/>
    </location>
</feature>
<evidence type="ECO:0000313" key="6">
    <source>
        <dbReference type="Proteomes" id="UP000060487"/>
    </source>
</evidence>
<keyword evidence="6" id="KW-1185">Reference proteome</keyword>
<dbReference type="NCBIfam" id="NF033644">
    <property type="entry name" value="antiterm_UpxY"/>
    <property type="match status" value="1"/>
</dbReference>
<dbReference type="PANTHER" id="PTHR30265:SF4">
    <property type="entry name" value="KOW MOTIF FAMILY PROTEIN, EXPRESSED"/>
    <property type="match status" value="1"/>
</dbReference>
<dbReference type="EMBL" id="LNQR01000031">
    <property type="protein sequence ID" value="KWT91568.1"/>
    <property type="molecule type" value="Genomic_DNA"/>
</dbReference>
<dbReference type="RefSeq" id="WP_236861504.1">
    <property type="nucleotide sequence ID" value="NZ_LNQR01000031.1"/>
</dbReference>
<sequence>MIQSDVSSGWCAVYVKSRCEFKVSGLLAKKNIECFLPTIERLQRWKNVKKLKEFPIFNGYVFANIANRYAEILSILRTQGVVRILGSTQCQPSYISQNEILSLKKIVECKQSTDVYPYLKEGQKVRIKKGPLLGAEGFLVKKLSNYKLVVSIDILQRALSITIDPLDVDYNIN</sequence>
<dbReference type="InterPro" id="IPR036735">
    <property type="entry name" value="NGN_dom_sf"/>
</dbReference>
<dbReference type="Pfam" id="PF02357">
    <property type="entry name" value="NusG"/>
    <property type="match status" value="1"/>
</dbReference>
<evidence type="ECO:0000256" key="3">
    <source>
        <dbReference type="ARBA" id="ARBA00023163"/>
    </source>
</evidence>
<evidence type="ECO:0000313" key="5">
    <source>
        <dbReference type="EMBL" id="KWT91568.1"/>
    </source>
</evidence>
<dbReference type="PANTHER" id="PTHR30265">
    <property type="entry name" value="RHO-INTERACTING TRANSCRIPTION TERMINATION FACTOR NUSG"/>
    <property type="match status" value="1"/>
</dbReference>
<evidence type="ECO:0000259" key="4">
    <source>
        <dbReference type="Pfam" id="PF02357"/>
    </source>
</evidence>
<keyword evidence="3" id="KW-0804">Transcription</keyword>
<reference evidence="5 6" key="1">
    <citation type="submission" date="2015-11" db="EMBL/GenBank/DDBJ databases">
        <authorList>
            <person name="Lin W."/>
        </authorList>
    </citation>
    <scope>NUCLEOTIDE SEQUENCE [LARGE SCALE GENOMIC DNA]</scope>
    <source>
        <strain evidence="5 6">HCH-1</strain>
    </source>
</reference>
<dbReference type="InterPro" id="IPR043425">
    <property type="entry name" value="NusG-like"/>
</dbReference>
<dbReference type="InterPro" id="IPR006645">
    <property type="entry name" value="NGN-like_dom"/>
</dbReference>
<keyword evidence="1" id="KW-0889">Transcription antitermination</keyword>
<protein>
    <submittedName>
        <fullName evidence="5">Transcription antitermination protein NusG</fullName>
    </submittedName>
</protein>
<gene>
    <name evidence="5" type="ORF">ASN18_0849</name>
</gene>
<evidence type="ECO:0000256" key="1">
    <source>
        <dbReference type="ARBA" id="ARBA00022814"/>
    </source>
</evidence>
<comment type="caution">
    <text evidence="5">The sequence shown here is derived from an EMBL/GenBank/DDBJ whole genome shotgun (WGS) entry which is preliminary data.</text>
</comment>
<dbReference type="Gene3D" id="3.30.70.940">
    <property type="entry name" value="NusG, N-terminal domain"/>
    <property type="match status" value="1"/>
</dbReference>
<evidence type="ECO:0000256" key="2">
    <source>
        <dbReference type="ARBA" id="ARBA00023015"/>
    </source>
</evidence>
<name>A0ABR5SHJ3_9BACT</name>
<organism evidence="5 6">
    <name type="scientific">Candidatus Magnetominusculus xianensis</name>
    <dbReference type="NCBI Taxonomy" id="1748249"/>
    <lineage>
        <taxon>Bacteria</taxon>
        <taxon>Pseudomonadati</taxon>
        <taxon>Nitrospirota</taxon>
        <taxon>Nitrospiria</taxon>
        <taxon>Nitrospirales</taxon>
        <taxon>Nitrospiraceae</taxon>
        <taxon>Candidatus Magnetominusculus</taxon>
    </lineage>
</organism>
<dbReference type="SUPFAM" id="SSF82679">
    <property type="entry name" value="N-utilization substance G protein NusG, N-terminal domain"/>
    <property type="match status" value="1"/>
</dbReference>